<evidence type="ECO:0000256" key="3">
    <source>
        <dbReference type="ARBA" id="ARBA00022723"/>
    </source>
</evidence>
<dbReference type="Pfam" id="PF02879">
    <property type="entry name" value="PGM_PMM_II"/>
    <property type="match status" value="1"/>
</dbReference>
<gene>
    <name evidence="9" type="primary">glmM</name>
    <name evidence="14" type="ORF">A6035_04350</name>
</gene>
<dbReference type="NCBIfam" id="TIGR01455">
    <property type="entry name" value="glmM"/>
    <property type="match status" value="1"/>
</dbReference>
<dbReference type="EC" id="5.4.2.10" evidence="7 9"/>
<dbReference type="GO" id="GO:0008966">
    <property type="term" value="F:phosphoglucosamine mutase activity"/>
    <property type="evidence" value="ECO:0007669"/>
    <property type="project" value="UniProtKB-UniRule"/>
</dbReference>
<dbReference type="GO" id="GO:0009252">
    <property type="term" value="P:peptidoglycan biosynthetic process"/>
    <property type="evidence" value="ECO:0007669"/>
    <property type="project" value="TreeGrafter"/>
</dbReference>
<keyword evidence="3 9" id="KW-0479">Metal-binding</keyword>
<dbReference type="InterPro" id="IPR016055">
    <property type="entry name" value="A-D-PHexomutase_a/b/a-I/II/III"/>
</dbReference>
<dbReference type="FunFam" id="3.30.310.50:FF:000001">
    <property type="entry name" value="Phosphoglucosamine mutase"/>
    <property type="match status" value="1"/>
</dbReference>
<feature type="domain" description="Alpha-D-phosphohexomutase C-terminal" evidence="10">
    <location>
        <begin position="381"/>
        <end position="446"/>
    </location>
</feature>
<protein>
    <recommendedName>
        <fullName evidence="8 9">Phosphoglucosamine mutase</fullName>
        <ecNumber evidence="7 9">5.4.2.10</ecNumber>
    </recommendedName>
</protein>
<dbReference type="SUPFAM" id="SSF53738">
    <property type="entry name" value="Phosphoglucomutase, first 3 domains"/>
    <property type="match status" value="3"/>
</dbReference>
<dbReference type="CDD" id="cd05802">
    <property type="entry name" value="GlmM"/>
    <property type="match status" value="1"/>
</dbReference>
<feature type="domain" description="Alpha-D-phosphohexomutase alpha/beta/alpha" evidence="13">
    <location>
        <begin position="265"/>
        <end position="374"/>
    </location>
</feature>
<dbReference type="OrthoDB" id="9803322at2"/>
<comment type="PTM">
    <text evidence="9">Activated by phosphorylation.</text>
</comment>
<comment type="cofactor">
    <cofactor evidence="9">
        <name>Mg(2+)</name>
        <dbReference type="ChEBI" id="CHEBI:18420"/>
    </cofactor>
    <text evidence="9">Binds 1 Mg(2+) ion per subunit.</text>
</comment>
<dbReference type="Pfam" id="PF02878">
    <property type="entry name" value="PGM_PMM_I"/>
    <property type="match status" value="1"/>
</dbReference>
<dbReference type="GO" id="GO:0006048">
    <property type="term" value="P:UDP-N-acetylglucosamine biosynthetic process"/>
    <property type="evidence" value="ECO:0007669"/>
    <property type="project" value="TreeGrafter"/>
</dbReference>
<comment type="catalytic activity">
    <reaction evidence="6 9">
        <text>alpha-D-glucosamine 1-phosphate = D-glucosamine 6-phosphate</text>
        <dbReference type="Rhea" id="RHEA:23424"/>
        <dbReference type="ChEBI" id="CHEBI:58516"/>
        <dbReference type="ChEBI" id="CHEBI:58725"/>
        <dbReference type="EC" id="5.4.2.10"/>
    </reaction>
</comment>
<dbReference type="InterPro" id="IPR036900">
    <property type="entry name" value="A-D-PHexomutase_C_sf"/>
</dbReference>
<feature type="domain" description="Alpha-D-phosphohexomutase alpha/beta/alpha" evidence="12">
    <location>
        <begin position="166"/>
        <end position="261"/>
    </location>
</feature>
<sequence length="452" mass="46204">MTRLFGTDGVRGLANRTLTVDLAVRLGAAAAAVLATETGLAPDDAGARPLAVVGRDPRVSGEMLEAALAAGLASQGVDVLLVGEVPTPAVAHLTGRHDAALGAVISASHNAMPDNGIKFFAAGGHKLGDEVEDRIEAALTEGAITGPTGSAIGRISRATPEDALDSYVGHLLSATPARLDGLRVVVDCANGAASVAAPRAYREAGATVIEIHSSPDGYNINDNCGSTHLDDVRAAVREHGADLGLAHDGDADRCLAVDSTGEVVDGDQIMAILALAMRDAGELAGDALVATFMSNLGLKVAMREAGIEVTETKVGDRYVLERLREGGYSLGGEQSGHLVLPAHATTGDGVLTGLRIMARMAETGRSLAELASVMTVLPQILINVPVEDKAAVVASPAVGDAVAAEELRLGATGRVLLRPSGTEHLVRVMVEAEDAELAREVAERLAGVVVAV</sequence>
<keyword evidence="2 9" id="KW-0597">Phosphoprotein</keyword>
<dbReference type="HAMAP" id="MF_01554_B">
    <property type="entry name" value="GlmM_B"/>
    <property type="match status" value="1"/>
</dbReference>
<dbReference type="PANTHER" id="PTHR42946:SF1">
    <property type="entry name" value="PHOSPHOGLUCOMUTASE (ALPHA-D-GLUCOSE-1,6-BISPHOSPHATE-DEPENDENT)"/>
    <property type="match status" value="1"/>
</dbReference>
<evidence type="ECO:0000256" key="5">
    <source>
        <dbReference type="ARBA" id="ARBA00023235"/>
    </source>
</evidence>
<dbReference type="GO" id="GO:0004615">
    <property type="term" value="F:phosphomannomutase activity"/>
    <property type="evidence" value="ECO:0007669"/>
    <property type="project" value="TreeGrafter"/>
</dbReference>
<comment type="function">
    <text evidence="9">Catalyzes the conversion of glucosamine-6-phosphate to glucosamine-1-phosphate.</text>
</comment>
<reference evidence="14 15" key="1">
    <citation type="submission" date="2016-04" db="EMBL/GenBank/DDBJ databases">
        <title>Complete genome sequence of Dietzia lutea YIM 80766T, a strain isolated from desert soil in Egypt.</title>
        <authorList>
            <person name="Zhao J."/>
            <person name="Hu B."/>
            <person name="Geng S."/>
            <person name="Nie Y."/>
            <person name="Tang Y."/>
        </authorList>
    </citation>
    <scope>NUCLEOTIDE SEQUENCE [LARGE SCALE GENOMIC DNA]</scope>
    <source>
        <strain evidence="14 15">YIM 80766</strain>
    </source>
</reference>
<feature type="binding site" evidence="9">
    <location>
        <position position="250"/>
    </location>
    <ligand>
        <name>Mg(2+)</name>
        <dbReference type="ChEBI" id="CHEBI:18420"/>
    </ligand>
</feature>
<evidence type="ECO:0000256" key="1">
    <source>
        <dbReference type="ARBA" id="ARBA00010231"/>
    </source>
</evidence>
<comment type="similarity">
    <text evidence="1 9">Belongs to the phosphohexose mutase family.</text>
</comment>
<proteinExistence type="inferred from homology"/>
<dbReference type="InterPro" id="IPR005841">
    <property type="entry name" value="Alpha-D-phosphohexomutase_SF"/>
</dbReference>
<dbReference type="AlphaFoldDB" id="A0A2S1R5I5"/>
<dbReference type="InterPro" id="IPR005844">
    <property type="entry name" value="A-D-PHexomutase_a/b/a-I"/>
</dbReference>
<dbReference type="InterPro" id="IPR050060">
    <property type="entry name" value="Phosphoglucosamine_mutase"/>
</dbReference>
<dbReference type="Pfam" id="PF00408">
    <property type="entry name" value="PGM_PMM_IV"/>
    <property type="match status" value="1"/>
</dbReference>
<evidence type="ECO:0000256" key="8">
    <source>
        <dbReference type="ARBA" id="ARBA00068193"/>
    </source>
</evidence>
<dbReference type="KEGG" id="dlu:A6035_04350"/>
<evidence type="ECO:0000259" key="12">
    <source>
        <dbReference type="Pfam" id="PF02879"/>
    </source>
</evidence>
<organism evidence="14 15">
    <name type="scientific">Dietzia lutea</name>
    <dbReference type="NCBI Taxonomy" id="546160"/>
    <lineage>
        <taxon>Bacteria</taxon>
        <taxon>Bacillati</taxon>
        <taxon>Actinomycetota</taxon>
        <taxon>Actinomycetes</taxon>
        <taxon>Mycobacteriales</taxon>
        <taxon>Dietziaceae</taxon>
        <taxon>Dietzia</taxon>
    </lineage>
</organism>
<evidence type="ECO:0000256" key="7">
    <source>
        <dbReference type="ARBA" id="ARBA00066330"/>
    </source>
</evidence>
<evidence type="ECO:0000313" key="14">
    <source>
        <dbReference type="EMBL" id="AWH91525.1"/>
    </source>
</evidence>
<dbReference type="GO" id="GO:0005975">
    <property type="term" value="P:carbohydrate metabolic process"/>
    <property type="evidence" value="ECO:0007669"/>
    <property type="project" value="InterPro"/>
</dbReference>
<feature type="binding site" evidence="9">
    <location>
        <position position="252"/>
    </location>
    <ligand>
        <name>Mg(2+)</name>
        <dbReference type="ChEBI" id="CHEBI:18420"/>
    </ligand>
</feature>
<evidence type="ECO:0000256" key="9">
    <source>
        <dbReference type="HAMAP-Rule" id="MF_01554"/>
    </source>
</evidence>
<evidence type="ECO:0000259" key="10">
    <source>
        <dbReference type="Pfam" id="PF00408"/>
    </source>
</evidence>
<dbReference type="SUPFAM" id="SSF55957">
    <property type="entry name" value="Phosphoglucomutase, C-terminal domain"/>
    <property type="match status" value="1"/>
</dbReference>
<keyword evidence="5 9" id="KW-0413">Isomerase</keyword>
<dbReference type="RefSeq" id="WP_108846785.1">
    <property type="nucleotide sequence ID" value="NZ_CP015449.1"/>
</dbReference>
<name>A0A2S1R5I5_9ACTN</name>
<keyword evidence="15" id="KW-1185">Reference proteome</keyword>
<dbReference type="FunFam" id="3.40.120.10:FF:000002">
    <property type="entry name" value="Phosphoglucosamine mutase"/>
    <property type="match status" value="1"/>
</dbReference>
<dbReference type="GO" id="GO:0000287">
    <property type="term" value="F:magnesium ion binding"/>
    <property type="evidence" value="ECO:0007669"/>
    <property type="project" value="UniProtKB-UniRule"/>
</dbReference>
<dbReference type="EMBL" id="CP015449">
    <property type="protein sequence ID" value="AWH91525.1"/>
    <property type="molecule type" value="Genomic_DNA"/>
</dbReference>
<evidence type="ECO:0000256" key="6">
    <source>
        <dbReference type="ARBA" id="ARBA00050364"/>
    </source>
</evidence>
<dbReference type="InterPro" id="IPR005843">
    <property type="entry name" value="A-D-PHexomutase_C"/>
</dbReference>
<dbReference type="Proteomes" id="UP000244928">
    <property type="component" value="Chromosome"/>
</dbReference>
<dbReference type="PANTHER" id="PTHR42946">
    <property type="entry name" value="PHOSPHOHEXOSE MUTASE"/>
    <property type="match status" value="1"/>
</dbReference>
<evidence type="ECO:0000259" key="11">
    <source>
        <dbReference type="Pfam" id="PF02878"/>
    </source>
</evidence>
<evidence type="ECO:0000256" key="4">
    <source>
        <dbReference type="ARBA" id="ARBA00022842"/>
    </source>
</evidence>
<dbReference type="FunFam" id="3.40.120.10:FF:000001">
    <property type="entry name" value="Phosphoglucosamine mutase"/>
    <property type="match status" value="1"/>
</dbReference>
<dbReference type="InterPro" id="IPR005846">
    <property type="entry name" value="A-D-PHexomutase_a/b/a-III"/>
</dbReference>
<evidence type="ECO:0000259" key="13">
    <source>
        <dbReference type="Pfam" id="PF02880"/>
    </source>
</evidence>
<dbReference type="Pfam" id="PF02880">
    <property type="entry name" value="PGM_PMM_III"/>
    <property type="match status" value="1"/>
</dbReference>
<dbReference type="InterPro" id="IPR005845">
    <property type="entry name" value="A-D-PHexomutase_a/b/a-II"/>
</dbReference>
<feature type="modified residue" description="Phosphoserine" evidence="9">
    <location>
        <position position="108"/>
    </location>
</feature>
<feature type="binding site" description="via phosphate group" evidence="9">
    <location>
        <position position="108"/>
    </location>
    <ligand>
        <name>Mg(2+)</name>
        <dbReference type="ChEBI" id="CHEBI:18420"/>
    </ligand>
</feature>
<feature type="binding site" evidence="9">
    <location>
        <position position="248"/>
    </location>
    <ligand>
        <name>Mg(2+)</name>
        <dbReference type="ChEBI" id="CHEBI:18420"/>
    </ligand>
</feature>
<evidence type="ECO:0000256" key="2">
    <source>
        <dbReference type="ARBA" id="ARBA00022553"/>
    </source>
</evidence>
<keyword evidence="4 9" id="KW-0460">Magnesium</keyword>
<dbReference type="Gene3D" id="3.40.120.10">
    <property type="entry name" value="Alpha-D-Glucose-1,6-Bisphosphate, subunit A, domain 3"/>
    <property type="match status" value="3"/>
</dbReference>
<evidence type="ECO:0000313" key="15">
    <source>
        <dbReference type="Proteomes" id="UP000244928"/>
    </source>
</evidence>
<feature type="domain" description="Alpha-D-phosphohexomutase alpha/beta/alpha" evidence="11">
    <location>
        <begin position="3"/>
        <end position="141"/>
    </location>
</feature>
<feature type="active site" description="Phosphoserine intermediate" evidence="9">
    <location>
        <position position="108"/>
    </location>
</feature>
<dbReference type="GO" id="GO:0005829">
    <property type="term" value="C:cytosol"/>
    <property type="evidence" value="ECO:0007669"/>
    <property type="project" value="TreeGrafter"/>
</dbReference>
<dbReference type="InterPro" id="IPR006352">
    <property type="entry name" value="GlmM_bact"/>
</dbReference>
<dbReference type="Gene3D" id="3.30.310.50">
    <property type="entry name" value="Alpha-D-phosphohexomutase, C-terminal domain"/>
    <property type="match status" value="1"/>
</dbReference>
<accession>A0A2S1R5I5</accession>
<dbReference type="PRINTS" id="PR00509">
    <property type="entry name" value="PGMPMM"/>
</dbReference>